<evidence type="ECO:0000313" key="1">
    <source>
        <dbReference type="Proteomes" id="UP000887561"/>
    </source>
</evidence>
<dbReference type="GO" id="GO:0030659">
    <property type="term" value="C:cytoplasmic vesicle membrane"/>
    <property type="evidence" value="ECO:0007669"/>
    <property type="project" value="TreeGrafter"/>
</dbReference>
<dbReference type="GO" id="GO:0006897">
    <property type="term" value="P:endocytosis"/>
    <property type="evidence" value="ECO:0007669"/>
    <property type="project" value="TreeGrafter"/>
</dbReference>
<evidence type="ECO:0000313" key="2">
    <source>
        <dbReference type="WBParaSite" id="scaffold21306_cov159.g19672"/>
    </source>
</evidence>
<proteinExistence type="predicted"/>
<dbReference type="WBParaSite" id="scaffold21306_cov159.g19672">
    <property type="protein sequence ID" value="scaffold21306_cov159.g19672"/>
    <property type="gene ID" value="scaffold21306_cov159.g19672"/>
</dbReference>
<name>A0A915M0A3_MELJA</name>
<reference evidence="2" key="1">
    <citation type="submission" date="2022-11" db="UniProtKB">
        <authorList>
            <consortium name="WormBaseParasite"/>
        </authorList>
    </citation>
    <scope>IDENTIFICATION</scope>
</reference>
<sequence>IFVFIAYVFTPRDARWKRELGTFSRLWPLDENKFIAGKSFETKRFVNILCKAKDGGNVLQPEILDEIDLLNRFISENITVPTTDGRFQLSYQDLCLGYDWKCSANEHIEMFRQMTQVGRVIELTYPKGGNKDTPAYLGTAIGDIKLNKTDGTVQAAKIIQ</sequence>
<dbReference type="PANTHER" id="PTHR10796">
    <property type="entry name" value="PATCHED-RELATED"/>
    <property type="match status" value="1"/>
</dbReference>
<organism evidence="1 2">
    <name type="scientific">Meloidogyne javanica</name>
    <name type="common">Root-knot nematode worm</name>
    <dbReference type="NCBI Taxonomy" id="6303"/>
    <lineage>
        <taxon>Eukaryota</taxon>
        <taxon>Metazoa</taxon>
        <taxon>Ecdysozoa</taxon>
        <taxon>Nematoda</taxon>
        <taxon>Chromadorea</taxon>
        <taxon>Rhabditida</taxon>
        <taxon>Tylenchina</taxon>
        <taxon>Tylenchomorpha</taxon>
        <taxon>Tylenchoidea</taxon>
        <taxon>Meloidogynidae</taxon>
        <taxon>Meloidogyninae</taxon>
        <taxon>Meloidogyne</taxon>
        <taxon>Meloidogyne incognita group</taxon>
    </lineage>
</organism>
<accession>A0A915M0A3</accession>
<dbReference type="GO" id="GO:0005886">
    <property type="term" value="C:plasma membrane"/>
    <property type="evidence" value="ECO:0007669"/>
    <property type="project" value="TreeGrafter"/>
</dbReference>
<protein>
    <submittedName>
        <fullName evidence="2">Uncharacterized protein</fullName>
    </submittedName>
</protein>
<dbReference type="InterPro" id="IPR051697">
    <property type="entry name" value="Patched_domain-protein"/>
</dbReference>
<dbReference type="Proteomes" id="UP000887561">
    <property type="component" value="Unplaced"/>
</dbReference>
<keyword evidence="1" id="KW-1185">Reference proteome</keyword>
<dbReference type="GO" id="GO:0018996">
    <property type="term" value="P:molting cycle, collagen and cuticulin-based cuticle"/>
    <property type="evidence" value="ECO:0007669"/>
    <property type="project" value="TreeGrafter"/>
</dbReference>
<dbReference type="AlphaFoldDB" id="A0A915M0A3"/>
<dbReference type="PANTHER" id="PTHR10796:SF193">
    <property type="entry name" value="SSD DOMAIN-CONTAINING PROTEIN"/>
    <property type="match status" value="1"/>
</dbReference>